<reference evidence="3" key="1">
    <citation type="journal article" date="2013" name="Nature">
        <title>Pan genome of the phytoplankton Emiliania underpins its global distribution.</title>
        <authorList>
            <person name="Read B.A."/>
            <person name="Kegel J."/>
            <person name="Klute M.J."/>
            <person name="Kuo A."/>
            <person name="Lefebvre S.C."/>
            <person name="Maumus F."/>
            <person name="Mayer C."/>
            <person name="Miller J."/>
            <person name="Monier A."/>
            <person name="Salamov A."/>
            <person name="Young J."/>
            <person name="Aguilar M."/>
            <person name="Claverie J.M."/>
            <person name="Frickenhaus S."/>
            <person name="Gonzalez K."/>
            <person name="Herman E.K."/>
            <person name="Lin Y.C."/>
            <person name="Napier J."/>
            <person name="Ogata H."/>
            <person name="Sarno A.F."/>
            <person name="Shmutz J."/>
            <person name="Schroeder D."/>
            <person name="de Vargas C."/>
            <person name="Verret F."/>
            <person name="von Dassow P."/>
            <person name="Valentin K."/>
            <person name="Van de Peer Y."/>
            <person name="Wheeler G."/>
            <person name="Dacks J.B."/>
            <person name="Delwiche C.F."/>
            <person name="Dyhrman S.T."/>
            <person name="Glockner G."/>
            <person name="John U."/>
            <person name="Richards T."/>
            <person name="Worden A.Z."/>
            <person name="Zhang X."/>
            <person name="Grigoriev I.V."/>
            <person name="Allen A.E."/>
            <person name="Bidle K."/>
            <person name="Borodovsky M."/>
            <person name="Bowler C."/>
            <person name="Brownlee C."/>
            <person name="Cock J.M."/>
            <person name="Elias M."/>
            <person name="Gladyshev V.N."/>
            <person name="Groth M."/>
            <person name="Guda C."/>
            <person name="Hadaegh A."/>
            <person name="Iglesias-Rodriguez M.D."/>
            <person name="Jenkins J."/>
            <person name="Jones B.M."/>
            <person name="Lawson T."/>
            <person name="Leese F."/>
            <person name="Lindquist E."/>
            <person name="Lobanov A."/>
            <person name="Lomsadze A."/>
            <person name="Malik S.B."/>
            <person name="Marsh M.E."/>
            <person name="Mackinder L."/>
            <person name="Mock T."/>
            <person name="Mueller-Roeber B."/>
            <person name="Pagarete A."/>
            <person name="Parker M."/>
            <person name="Probert I."/>
            <person name="Quesneville H."/>
            <person name="Raines C."/>
            <person name="Rensing S.A."/>
            <person name="Riano-Pachon D.M."/>
            <person name="Richier S."/>
            <person name="Rokitta S."/>
            <person name="Shiraiwa Y."/>
            <person name="Soanes D.M."/>
            <person name="van der Giezen M."/>
            <person name="Wahlund T.M."/>
            <person name="Williams B."/>
            <person name="Wilson W."/>
            <person name="Wolfe G."/>
            <person name="Wurch L.L."/>
        </authorList>
    </citation>
    <scope>NUCLEOTIDE SEQUENCE</scope>
</reference>
<evidence type="ECO:0008006" key="4">
    <source>
        <dbReference type="Google" id="ProtNLM"/>
    </source>
</evidence>
<protein>
    <recommendedName>
        <fullName evidence="4">Tudor domain-containing protein</fullName>
    </recommendedName>
</protein>
<name>A0A0D3HXZ7_EMIH1</name>
<feature type="compositionally biased region" description="Basic residues" evidence="1">
    <location>
        <begin position="390"/>
        <end position="402"/>
    </location>
</feature>
<evidence type="ECO:0000313" key="2">
    <source>
        <dbReference type="EnsemblProtists" id="EOD03882"/>
    </source>
</evidence>
<dbReference type="PANTHER" id="PTHR31917:SF147">
    <property type="entry name" value="AGENET DOMAIN-CONTAINING PROTEIN"/>
    <property type="match status" value="1"/>
</dbReference>
<dbReference type="Proteomes" id="UP000013827">
    <property type="component" value="Unassembled WGS sequence"/>
</dbReference>
<feature type="compositionally biased region" description="Basic and acidic residues" evidence="1">
    <location>
        <begin position="403"/>
        <end position="414"/>
    </location>
</feature>
<dbReference type="GeneID" id="17250060"/>
<dbReference type="HOGENOM" id="CLU_526233_0_0_1"/>
<feature type="region of interest" description="Disordered" evidence="1">
    <location>
        <begin position="381"/>
        <end position="421"/>
    </location>
</feature>
<feature type="region of interest" description="Disordered" evidence="1">
    <location>
        <begin position="33"/>
        <end position="55"/>
    </location>
</feature>
<accession>A0A0D3HXZ7</accession>
<dbReference type="RefSeq" id="XP_005756311.1">
    <property type="nucleotide sequence ID" value="XM_005756254.1"/>
</dbReference>
<organism evidence="2 3">
    <name type="scientific">Emiliania huxleyi (strain CCMP1516)</name>
    <dbReference type="NCBI Taxonomy" id="280463"/>
    <lineage>
        <taxon>Eukaryota</taxon>
        <taxon>Haptista</taxon>
        <taxon>Haptophyta</taxon>
        <taxon>Prymnesiophyceae</taxon>
        <taxon>Isochrysidales</taxon>
        <taxon>Noelaerhabdaceae</taxon>
        <taxon>Emiliania</taxon>
    </lineage>
</organism>
<dbReference type="AlphaFoldDB" id="A0A0D3HXZ7"/>
<evidence type="ECO:0000313" key="3">
    <source>
        <dbReference type="Proteomes" id="UP000013827"/>
    </source>
</evidence>
<evidence type="ECO:0000256" key="1">
    <source>
        <dbReference type="SAM" id="MobiDB-lite"/>
    </source>
</evidence>
<dbReference type="EnsemblProtists" id="EOD03882">
    <property type="protein sequence ID" value="EOD03882"/>
    <property type="gene ID" value="EMIHUDRAFT_439335"/>
</dbReference>
<sequence length="518" mass="55179">MAEEQLSEYEKARLARIEENKRMLVALGIEEASSQCRHKTPAASKSKARAGPPPLSDVQRAALARAEQWLERFECWLRGECSRANADKVMERVSELVSGRGVALKGGVEPAYLGRAVSISDDLVALKEHATAAYGALDNGGWHLRHPIGKLIKFQQVLFSSGGGGATSEAASSSDDLESGGGTPSSSSGAAAGWLVEGAAVEVEMDEEGLRGSRYGATFLGFADEARRVARLQYTHLTAEEGGEERQLERLVEEAPCARLRPSPPAILGWSSRLRPGVQCELWHEDGWWEVVVYEKRRPPKPRGGPAQFEVYSETYGEVEATVGAGRLRPRLVLVHGREWLALAPFGFKCAVGAAEHVFSRAEAEAEAAADKAAEEAAAEAASGAAAGAKTKKKKTTTKKRPRGEAEAGEEGAKAAEAPSGLPKAGSLRLHLLTALCAGLSDRSAIVGWVGQRASGRFGEGSASRGDAVTTLGKEKSMRVPLWRQEGALYALTAAGREAARRGGIPLGGQRKRQKKGE</sequence>
<feature type="region of interest" description="Disordered" evidence="1">
    <location>
        <begin position="165"/>
        <end position="191"/>
    </location>
</feature>
<proteinExistence type="predicted"/>
<reference evidence="2" key="2">
    <citation type="submission" date="2024-10" db="UniProtKB">
        <authorList>
            <consortium name="EnsemblProtists"/>
        </authorList>
    </citation>
    <scope>IDENTIFICATION</scope>
</reference>
<dbReference type="KEGG" id="ehx:EMIHUDRAFT_439335"/>
<keyword evidence="3" id="KW-1185">Reference proteome</keyword>
<dbReference type="PaxDb" id="2903-EOD03882"/>
<dbReference type="PANTHER" id="PTHR31917">
    <property type="entry name" value="AGENET DOMAIN-CONTAINING PROTEIN-RELATED"/>
    <property type="match status" value="1"/>
</dbReference>